<keyword evidence="1" id="KW-0812">Transmembrane</keyword>
<name>A0A419RX60_9SPHN</name>
<feature type="transmembrane region" description="Helical" evidence="1">
    <location>
        <begin position="37"/>
        <end position="57"/>
    </location>
</feature>
<evidence type="ECO:0000313" key="3">
    <source>
        <dbReference type="Proteomes" id="UP000285232"/>
    </source>
</evidence>
<feature type="transmembrane region" description="Helical" evidence="1">
    <location>
        <begin position="83"/>
        <end position="104"/>
    </location>
</feature>
<accession>A0A419RX60</accession>
<organism evidence="2 3">
    <name type="scientific">Aurantiacibacter aquimixticola</name>
    <dbReference type="NCBI Taxonomy" id="1958945"/>
    <lineage>
        <taxon>Bacteria</taxon>
        <taxon>Pseudomonadati</taxon>
        <taxon>Pseudomonadota</taxon>
        <taxon>Alphaproteobacteria</taxon>
        <taxon>Sphingomonadales</taxon>
        <taxon>Erythrobacteraceae</taxon>
        <taxon>Aurantiacibacter</taxon>
    </lineage>
</organism>
<evidence type="ECO:0000313" key="2">
    <source>
        <dbReference type="EMBL" id="RJY10353.1"/>
    </source>
</evidence>
<keyword evidence="3" id="KW-1185">Reference proteome</keyword>
<dbReference type="Proteomes" id="UP000285232">
    <property type="component" value="Unassembled WGS sequence"/>
</dbReference>
<dbReference type="OrthoDB" id="7450715at2"/>
<evidence type="ECO:0008006" key="4">
    <source>
        <dbReference type="Google" id="ProtNLM"/>
    </source>
</evidence>
<proteinExistence type="predicted"/>
<sequence length="107" mass="11860">MDWRKKVSDHVAFALLVYTGLHIFWTMTQLKSGNGSVMPYFALIVLVAAIIPACRWIEKRWEGLTAADIGAPSLAPLFRREMALLWLAAVGLPIALTLAFKTLASVF</sequence>
<dbReference type="AlphaFoldDB" id="A0A419RX60"/>
<keyword evidence="1" id="KW-1133">Transmembrane helix</keyword>
<evidence type="ECO:0000256" key="1">
    <source>
        <dbReference type="SAM" id="Phobius"/>
    </source>
</evidence>
<keyword evidence="1" id="KW-0472">Membrane</keyword>
<gene>
    <name evidence="2" type="ORF">D6201_10525</name>
</gene>
<feature type="transmembrane region" description="Helical" evidence="1">
    <location>
        <begin position="7"/>
        <end position="25"/>
    </location>
</feature>
<protein>
    <recommendedName>
        <fullName evidence="4">DUF2269 family protein</fullName>
    </recommendedName>
</protein>
<comment type="caution">
    <text evidence="2">The sequence shown here is derived from an EMBL/GenBank/DDBJ whole genome shotgun (WGS) entry which is preliminary data.</text>
</comment>
<dbReference type="EMBL" id="RAHX01000001">
    <property type="protein sequence ID" value="RJY10353.1"/>
    <property type="molecule type" value="Genomic_DNA"/>
</dbReference>
<reference evidence="2 3" key="1">
    <citation type="journal article" date="2017" name="Int. J. Syst. Evol. Microbiol.">
        <title>Erythrobacter aquimixticola sp. nov., isolated from the junction between the ocean and a freshwater spring.</title>
        <authorList>
            <person name="Park S."/>
            <person name="Jung Y.T."/>
            <person name="Choi S.J."/>
            <person name="Yoon J.H."/>
        </authorList>
    </citation>
    <scope>NUCLEOTIDE SEQUENCE [LARGE SCALE GENOMIC DNA]</scope>
    <source>
        <strain evidence="2 3">JSSK-14</strain>
    </source>
</reference>